<sequence>MLLQQLGEVPVTALSRILPHTGRAGQQTASTHQTTRQLFPSGWRPTDASVTHHHHTSTGLADVDDREVRKMGQDARHAETRQTRWHKERCSFYGRIFVHTTEGSPKDETKSSRTRRRYTHL</sequence>
<feature type="compositionally biased region" description="Basic and acidic residues" evidence="1">
    <location>
        <begin position="66"/>
        <end position="82"/>
    </location>
</feature>
<evidence type="ECO:0000313" key="3">
    <source>
        <dbReference type="Proteomes" id="UP000075880"/>
    </source>
</evidence>
<dbReference type="EnsemblMetazoa" id="ENSAATROPT001762">
    <property type="protein sequence ID" value="ENSAATROPP001693"/>
    <property type="gene ID" value="ENSAATROPG001390"/>
</dbReference>
<feature type="compositionally biased region" description="Basic residues" evidence="1">
    <location>
        <begin position="112"/>
        <end position="121"/>
    </location>
</feature>
<proteinExistence type="predicted"/>
<accession>A0AAG5CT04</accession>
<keyword evidence="3" id="KW-1185">Reference proteome</keyword>
<reference evidence="2" key="1">
    <citation type="submission" date="2024-04" db="UniProtKB">
        <authorList>
            <consortium name="EnsemblMetazoa"/>
        </authorList>
    </citation>
    <scope>IDENTIFICATION</scope>
    <source>
        <strain evidence="2">EBRO</strain>
    </source>
</reference>
<protein>
    <submittedName>
        <fullName evidence="2">Uncharacterized protein</fullName>
    </submittedName>
</protein>
<name>A0AAG5CT04_ANOAO</name>
<evidence type="ECO:0000313" key="2">
    <source>
        <dbReference type="EnsemblMetazoa" id="ENSAATROPP001693"/>
    </source>
</evidence>
<dbReference type="Proteomes" id="UP000075880">
    <property type="component" value="Unassembled WGS sequence"/>
</dbReference>
<evidence type="ECO:0000256" key="1">
    <source>
        <dbReference type="SAM" id="MobiDB-lite"/>
    </source>
</evidence>
<organism evidence="2 3">
    <name type="scientific">Anopheles atroparvus</name>
    <name type="common">European mosquito</name>
    <dbReference type="NCBI Taxonomy" id="41427"/>
    <lineage>
        <taxon>Eukaryota</taxon>
        <taxon>Metazoa</taxon>
        <taxon>Ecdysozoa</taxon>
        <taxon>Arthropoda</taxon>
        <taxon>Hexapoda</taxon>
        <taxon>Insecta</taxon>
        <taxon>Pterygota</taxon>
        <taxon>Neoptera</taxon>
        <taxon>Endopterygota</taxon>
        <taxon>Diptera</taxon>
        <taxon>Nematocera</taxon>
        <taxon>Culicoidea</taxon>
        <taxon>Culicidae</taxon>
        <taxon>Anophelinae</taxon>
        <taxon>Anopheles</taxon>
    </lineage>
</organism>
<feature type="region of interest" description="Disordered" evidence="1">
    <location>
        <begin position="99"/>
        <end position="121"/>
    </location>
</feature>
<feature type="compositionally biased region" description="Polar residues" evidence="1">
    <location>
        <begin position="24"/>
        <end position="38"/>
    </location>
</feature>
<dbReference type="AlphaFoldDB" id="A0AAG5CT04"/>
<feature type="region of interest" description="Disordered" evidence="1">
    <location>
        <begin position="20"/>
        <end position="84"/>
    </location>
</feature>